<gene>
    <name evidence="3" type="ORF">PAXRUDRAFT_824307</name>
</gene>
<dbReference type="GO" id="GO:0005525">
    <property type="term" value="F:GTP binding"/>
    <property type="evidence" value="ECO:0007669"/>
    <property type="project" value="InterPro"/>
</dbReference>
<dbReference type="InParanoid" id="A0A0D0EBR4"/>
<evidence type="ECO:0000256" key="1">
    <source>
        <dbReference type="SAM" id="MobiDB-lite"/>
    </source>
</evidence>
<dbReference type="Pfam" id="PF01926">
    <property type="entry name" value="MMR_HSR1"/>
    <property type="match status" value="1"/>
</dbReference>
<dbReference type="OrthoDB" id="2612420at2759"/>
<evidence type="ECO:0000313" key="4">
    <source>
        <dbReference type="Proteomes" id="UP000054538"/>
    </source>
</evidence>
<dbReference type="CDD" id="cd00882">
    <property type="entry name" value="Ras_like_GTPase"/>
    <property type="match status" value="1"/>
</dbReference>
<organism evidence="3 4">
    <name type="scientific">Paxillus rubicundulus Ve08.2h10</name>
    <dbReference type="NCBI Taxonomy" id="930991"/>
    <lineage>
        <taxon>Eukaryota</taxon>
        <taxon>Fungi</taxon>
        <taxon>Dikarya</taxon>
        <taxon>Basidiomycota</taxon>
        <taxon>Agaricomycotina</taxon>
        <taxon>Agaricomycetes</taxon>
        <taxon>Agaricomycetidae</taxon>
        <taxon>Boletales</taxon>
        <taxon>Paxilineae</taxon>
        <taxon>Paxillaceae</taxon>
        <taxon>Paxillus</taxon>
    </lineage>
</organism>
<dbReference type="InterPro" id="IPR006073">
    <property type="entry name" value="GTP-bd"/>
</dbReference>
<sequence length="238" mass="26621">MEAGCLSSWCPSHDGTGPPSQPLTGKEPYVVVIFGHTGVGVSSLVNLIAGTPVSDYHPDSQTCTNKSKRHPVNLPGSEKQICLFEVPGFRGDARCFLHEIRRLEREEVIDLFIYCLRKQKSTVIPHIVRRITQDVTGGEVPVAAVVTELEKFEGSSMEEWWTTSLEKGKTNGNTLESMHDGMVFDAHACVTTLPRKDTDLVEPLRKRREQSEEVVWRLIMEQCARAKRTRSHCAVPSH</sequence>
<protein>
    <submittedName>
        <fullName evidence="3">Unplaced genomic scaffold scaffold_86, whole genome shotgun sequence</fullName>
    </submittedName>
</protein>
<feature type="domain" description="G" evidence="2">
    <location>
        <begin position="31"/>
        <end position="120"/>
    </location>
</feature>
<dbReference type="HOGENOM" id="CLU_050405_1_1_1"/>
<name>A0A0D0EBR4_9AGAM</name>
<reference evidence="3 4" key="1">
    <citation type="submission" date="2014-04" db="EMBL/GenBank/DDBJ databases">
        <authorList>
            <consortium name="DOE Joint Genome Institute"/>
            <person name="Kuo A."/>
            <person name="Kohler A."/>
            <person name="Jargeat P."/>
            <person name="Nagy L.G."/>
            <person name="Floudas D."/>
            <person name="Copeland A."/>
            <person name="Barry K.W."/>
            <person name="Cichocki N."/>
            <person name="Veneault-Fourrey C."/>
            <person name="LaButti K."/>
            <person name="Lindquist E.A."/>
            <person name="Lipzen A."/>
            <person name="Lundell T."/>
            <person name="Morin E."/>
            <person name="Murat C."/>
            <person name="Sun H."/>
            <person name="Tunlid A."/>
            <person name="Henrissat B."/>
            <person name="Grigoriev I.V."/>
            <person name="Hibbett D.S."/>
            <person name="Martin F."/>
            <person name="Nordberg H.P."/>
            <person name="Cantor M.N."/>
            <person name="Hua S.X."/>
        </authorList>
    </citation>
    <scope>NUCLEOTIDE SEQUENCE [LARGE SCALE GENOMIC DNA]</scope>
    <source>
        <strain evidence="3 4">Ve08.2h10</strain>
    </source>
</reference>
<dbReference type="EMBL" id="KN824908">
    <property type="protein sequence ID" value="KIK98075.1"/>
    <property type="molecule type" value="Genomic_DNA"/>
</dbReference>
<dbReference type="InterPro" id="IPR027417">
    <property type="entry name" value="P-loop_NTPase"/>
</dbReference>
<keyword evidence="4" id="KW-1185">Reference proteome</keyword>
<dbReference type="AlphaFoldDB" id="A0A0D0EBR4"/>
<proteinExistence type="predicted"/>
<dbReference type="Gene3D" id="3.40.50.300">
    <property type="entry name" value="P-loop containing nucleotide triphosphate hydrolases"/>
    <property type="match status" value="1"/>
</dbReference>
<reference evidence="4" key="2">
    <citation type="submission" date="2015-01" db="EMBL/GenBank/DDBJ databases">
        <title>Evolutionary Origins and Diversification of the Mycorrhizal Mutualists.</title>
        <authorList>
            <consortium name="DOE Joint Genome Institute"/>
            <consortium name="Mycorrhizal Genomics Consortium"/>
            <person name="Kohler A."/>
            <person name="Kuo A."/>
            <person name="Nagy L.G."/>
            <person name="Floudas D."/>
            <person name="Copeland A."/>
            <person name="Barry K.W."/>
            <person name="Cichocki N."/>
            <person name="Veneault-Fourrey C."/>
            <person name="LaButti K."/>
            <person name="Lindquist E.A."/>
            <person name="Lipzen A."/>
            <person name="Lundell T."/>
            <person name="Morin E."/>
            <person name="Murat C."/>
            <person name="Riley R."/>
            <person name="Ohm R."/>
            <person name="Sun H."/>
            <person name="Tunlid A."/>
            <person name="Henrissat B."/>
            <person name="Grigoriev I.V."/>
            <person name="Hibbett D.S."/>
            <person name="Martin F."/>
        </authorList>
    </citation>
    <scope>NUCLEOTIDE SEQUENCE [LARGE SCALE GENOMIC DNA]</scope>
    <source>
        <strain evidence="4">Ve08.2h10</strain>
    </source>
</reference>
<feature type="region of interest" description="Disordered" evidence="1">
    <location>
        <begin position="1"/>
        <end position="22"/>
    </location>
</feature>
<evidence type="ECO:0000259" key="2">
    <source>
        <dbReference type="Pfam" id="PF01926"/>
    </source>
</evidence>
<dbReference type="SUPFAM" id="SSF52540">
    <property type="entry name" value="P-loop containing nucleoside triphosphate hydrolases"/>
    <property type="match status" value="1"/>
</dbReference>
<dbReference type="Proteomes" id="UP000054538">
    <property type="component" value="Unassembled WGS sequence"/>
</dbReference>
<evidence type="ECO:0000313" key="3">
    <source>
        <dbReference type="EMBL" id="KIK98075.1"/>
    </source>
</evidence>
<accession>A0A0D0EBR4</accession>